<evidence type="ECO:0000256" key="2">
    <source>
        <dbReference type="ARBA" id="ARBA00023180"/>
    </source>
</evidence>
<evidence type="ECO:0000259" key="3">
    <source>
        <dbReference type="PROSITE" id="PS51485"/>
    </source>
</evidence>
<dbReference type="AlphaFoldDB" id="A0A4S4ECH8"/>
<evidence type="ECO:0000313" key="5">
    <source>
        <dbReference type="Proteomes" id="UP000306102"/>
    </source>
</evidence>
<dbReference type="GO" id="GO:0009055">
    <property type="term" value="F:electron transfer activity"/>
    <property type="evidence" value="ECO:0007669"/>
    <property type="project" value="InterPro"/>
</dbReference>
<dbReference type="Pfam" id="PF02298">
    <property type="entry name" value="Cu_bind_like"/>
    <property type="match status" value="1"/>
</dbReference>
<dbReference type="Proteomes" id="UP000306102">
    <property type="component" value="Unassembled WGS sequence"/>
</dbReference>
<gene>
    <name evidence="4" type="ORF">TEA_012086</name>
</gene>
<dbReference type="InterPro" id="IPR003245">
    <property type="entry name" value="Phytocyanin_dom"/>
</dbReference>
<dbReference type="STRING" id="542762.A0A4S4ECH8"/>
<dbReference type="EMBL" id="SDRB02005849">
    <property type="protein sequence ID" value="THG13514.1"/>
    <property type="molecule type" value="Genomic_DNA"/>
</dbReference>
<evidence type="ECO:0000313" key="4">
    <source>
        <dbReference type="EMBL" id="THG13514.1"/>
    </source>
</evidence>
<dbReference type="Gene3D" id="2.60.40.420">
    <property type="entry name" value="Cupredoxins - blue copper proteins"/>
    <property type="match status" value="1"/>
</dbReference>
<accession>A0A4S4ECH8</accession>
<dbReference type="InterPro" id="IPR039391">
    <property type="entry name" value="Phytocyanin-like"/>
</dbReference>
<dbReference type="InterPro" id="IPR008972">
    <property type="entry name" value="Cupredoxin"/>
</dbReference>
<dbReference type="GO" id="GO:0005886">
    <property type="term" value="C:plasma membrane"/>
    <property type="evidence" value="ECO:0007669"/>
    <property type="project" value="TreeGrafter"/>
</dbReference>
<evidence type="ECO:0000256" key="1">
    <source>
        <dbReference type="ARBA" id="ARBA00022723"/>
    </source>
</evidence>
<dbReference type="FunFam" id="2.60.40.420:FF:000003">
    <property type="entry name" value="Blue copper"/>
    <property type="match status" value="1"/>
</dbReference>
<organism evidence="4 5">
    <name type="scientific">Camellia sinensis var. sinensis</name>
    <name type="common">China tea</name>
    <dbReference type="NCBI Taxonomy" id="542762"/>
    <lineage>
        <taxon>Eukaryota</taxon>
        <taxon>Viridiplantae</taxon>
        <taxon>Streptophyta</taxon>
        <taxon>Embryophyta</taxon>
        <taxon>Tracheophyta</taxon>
        <taxon>Spermatophyta</taxon>
        <taxon>Magnoliopsida</taxon>
        <taxon>eudicotyledons</taxon>
        <taxon>Gunneridae</taxon>
        <taxon>Pentapetalae</taxon>
        <taxon>asterids</taxon>
        <taxon>Ericales</taxon>
        <taxon>Theaceae</taxon>
        <taxon>Camellia</taxon>
    </lineage>
</organism>
<dbReference type="PROSITE" id="PS51485">
    <property type="entry name" value="PHYTOCYANIN"/>
    <property type="match status" value="1"/>
</dbReference>
<proteinExistence type="predicted"/>
<sequence>MKRSSTDAKDNNNEWLFRDRFKKMERNVEVFTVGDSSGWTLGVDYTNWTSGKTFMVGDSLVFNYGSGHTVDEVSESDYNTCTLGNSIKTYNSGSTTIALNAVGTQFYICGVIGHCASGMKLTVNVTGGATTAAAPSPGNTTTTSTTAAPPTTYFSPPFGTVSETSSSGTLSHFVAILIALVELFKFVVS</sequence>
<dbReference type="SUPFAM" id="SSF49503">
    <property type="entry name" value="Cupredoxins"/>
    <property type="match status" value="1"/>
</dbReference>
<comment type="caution">
    <text evidence="4">The sequence shown here is derived from an EMBL/GenBank/DDBJ whole genome shotgun (WGS) entry which is preliminary data.</text>
</comment>
<dbReference type="PANTHER" id="PTHR33021:SF193">
    <property type="entry name" value="OS06G0218600 PROTEIN"/>
    <property type="match status" value="1"/>
</dbReference>
<keyword evidence="5" id="KW-1185">Reference proteome</keyword>
<protein>
    <recommendedName>
        <fullName evidence="3">Phytocyanin domain-containing protein</fullName>
    </recommendedName>
</protein>
<name>A0A4S4ECH8_CAMSN</name>
<keyword evidence="1" id="KW-0479">Metal-binding</keyword>
<dbReference type="PANTHER" id="PTHR33021">
    <property type="entry name" value="BLUE COPPER PROTEIN"/>
    <property type="match status" value="1"/>
</dbReference>
<feature type="domain" description="Phytocyanin" evidence="3">
    <location>
        <begin position="29"/>
        <end position="127"/>
    </location>
</feature>
<reference evidence="4 5" key="1">
    <citation type="journal article" date="2018" name="Proc. Natl. Acad. Sci. U.S.A.">
        <title>Draft genome sequence of Camellia sinensis var. sinensis provides insights into the evolution of the tea genome and tea quality.</title>
        <authorList>
            <person name="Wei C."/>
            <person name="Yang H."/>
            <person name="Wang S."/>
            <person name="Zhao J."/>
            <person name="Liu C."/>
            <person name="Gao L."/>
            <person name="Xia E."/>
            <person name="Lu Y."/>
            <person name="Tai Y."/>
            <person name="She G."/>
            <person name="Sun J."/>
            <person name="Cao H."/>
            <person name="Tong W."/>
            <person name="Gao Q."/>
            <person name="Li Y."/>
            <person name="Deng W."/>
            <person name="Jiang X."/>
            <person name="Wang W."/>
            <person name="Chen Q."/>
            <person name="Zhang S."/>
            <person name="Li H."/>
            <person name="Wu J."/>
            <person name="Wang P."/>
            <person name="Li P."/>
            <person name="Shi C."/>
            <person name="Zheng F."/>
            <person name="Jian J."/>
            <person name="Huang B."/>
            <person name="Shan D."/>
            <person name="Shi M."/>
            <person name="Fang C."/>
            <person name="Yue Y."/>
            <person name="Li F."/>
            <person name="Li D."/>
            <person name="Wei S."/>
            <person name="Han B."/>
            <person name="Jiang C."/>
            <person name="Yin Y."/>
            <person name="Xia T."/>
            <person name="Zhang Z."/>
            <person name="Bennetzen J.L."/>
            <person name="Zhao S."/>
            <person name="Wan X."/>
        </authorList>
    </citation>
    <scope>NUCLEOTIDE SEQUENCE [LARGE SCALE GENOMIC DNA]</scope>
    <source>
        <strain evidence="5">cv. Shuchazao</strain>
        <tissue evidence="4">Leaf</tissue>
    </source>
</reference>
<dbReference type="CDD" id="cd04216">
    <property type="entry name" value="Phytocyanin"/>
    <property type="match status" value="1"/>
</dbReference>
<dbReference type="GO" id="GO:0046872">
    <property type="term" value="F:metal ion binding"/>
    <property type="evidence" value="ECO:0007669"/>
    <property type="project" value="UniProtKB-KW"/>
</dbReference>
<keyword evidence="2" id="KW-0325">Glycoprotein</keyword>